<dbReference type="GO" id="GO:0005794">
    <property type="term" value="C:Golgi apparatus"/>
    <property type="evidence" value="ECO:0000318"/>
    <property type="project" value="GO_Central"/>
</dbReference>
<feature type="transmembrane region" description="Helical" evidence="4">
    <location>
        <begin position="60"/>
        <end position="78"/>
    </location>
</feature>
<dbReference type="GO" id="GO:0006882">
    <property type="term" value="P:intracellular zinc ion homeostasis"/>
    <property type="evidence" value="ECO:0000318"/>
    <property type="project" value="GO_Central"/>
</dbReference>
<sequence>MYFLSTDMVINHSSILILGNFIFLLIHYLLIWSRASIMLIFGYLLIPFFGSKFMDIAHHSFLLSTLTTSFILFSFNQLTEDVYFCISAKLADTLGGVGIIVLSLTIQIWGYTLADPICLLYISILIFLSVLPLINGTAKTLYNVPDSITQKILGTPGLLNYHFWGHYYEMNIATLKIQVDSNADNEKIKKSISKFLKHDYSVHKTLIEFVNLLNNSNNNNNNNE</sequence>
<dbReference type="eggNOG" id="KOG1484">
    <property type="taxonomic scope" value="Eukaryota"/>
</dbReference>
<dbReference type="InterPro" id="IPR045316">
    <property type="entry name" value="Msc2-like"/>
</dbReference>
<dbReference type="KEGG" id="dpp:DICPUDRAFT_73962"/>
<dbReference type="GeneID" id="10503492"/>
<dbReference type="AlphaFoldDB" id="F0Z6D3"/>
<dbReference type="GO" id="GO:0016020">
    <property type="term" value="C:membrane"/>
    <property type="evidence" value="ECO:0007669"/>
    <property type="project" value="UniProtKB-SubCell"/>
</dbReference>
<comment type="similarity">
    <text evidence="1 4">Belongs to the cation diffusion facilitator (CDF) transporter (TC 2.A.4) family. SLC30A subfamily.</text>
</comment>
<dbReference type="InParanoid" id="F0Z6D3"/>
<keyword evidence="4" id="KW-1133">Transmembrane helix</keyword>
<protein>
    <recommendedName>
        <fullName evidence="4">Zinc transporter</fullName>
    </recommendedName>
</protein>
<reference evidence="6" key="1">
    <citation type="journal article" date="2011" name="Genome Biol.">
        <title>Comparative genomics of the social amoebae Dictyostelium discoideum and Dictyostelium purpureum.</title>
        <authorList>
            <consortium name="US DOE Joint Genome Institute (JGI-PGF)"/>
            <person name="Sucgang R."/>
            <person name="Kuo A."/>
            <person name="Tian X."/>
            <person name="Salerno W."/>
            <person name="Parikh A."/>
            <person name="Feasley C.L."/>
            <person name="Dalin E."/>
            <person name="Tu H."/>
            <person name="Huang E."/>
            <person name="Barry K."/>
            <person name="Lindquist E."/>
            <person name="Shapiro H."/>
            <person name="Bruce D."/>
            <person name="Schmutz J."/>
            <person name="Salamov A."/>
            <person name="Fey P."/>
            <person name="Gaudet P."/>
            <person name="Anjard C."/>
            <person name="Babu M.M."/>
            <person name="Basu S."/>
            <person name="Bushmanova Y."/>
            <person name="van der Wel H."/>
            <person name="Katoh-Kurasawa M."/>
            <person name="Dinh C."/>
            <person name="Coutinho P.M."/>
            <person name="Saito T."/>
            <person name="Elias M."/>
            <person name="Schaap P."/>
            <person name="Kay R.R."/>
            <person name="Henrissat B."/>
            <person name="Eichinger L."/>
            <person name="Rivero F."/>
            <person name="Putnam N.H."/>
            <person name="West C.M."/>
            <person name="Loomis W.F."/>
            <person name="Chisholm R.L."/>
            <person name="Shaulsky G."/>
            <person name="Strassmann J.E."/>
            <person name="Queller D.C."/>
            <person name="Kuspa A."/>
            <person name="Grigoriev I.V."/>
        </authorList>
    </citation>
    <scope>NUCLEOTIDE SEQUENCE [LARGE SCALE GENOMIC DNA]</scope>
    <source>
        <strain evidence="6">QSDP1</strain>
    </source>
</reference>
<comment type="function">
    <text evidence="4">Functions as a zinc transporter.</text>
</comment>
<feature type="transmembrane region" description="Helical" evidence="4">
    <location>
        <begin position="117"/>
        <end position="134"/>
    </location>
</feature>
<evidence type="ECO:0000256" key="4">
    <source>
        <dbReference type="RuleBase" id="RU369017"/>
    </source>
</evidence>
<proteinExistence type="inferred from homology"/>
<comment type="caution">
    <text evidence="4">Lacks conserved residue(s) required for the propagation of feature annotation.</text>
</comment>
<dbReference type="GO" id="GO:1904257">
    <property type="term" value="P:zinc ion import into Golgi lumen"/>
    <property type="evidence" value="ECO:0000318"/>
    <property type="project" value="GO_Central"/>
</dbReference>
<keyword evidence="4" id="KW-0812">Transmembrane</keyword>
<feature type="transmembrane region" description="Helical" evidence="4">
    <location>
        <begin position="12"/>
        <end position="30"/>
    </location>
</feature>
<keyword evidence="2 4" id="KW-0813">Transport</keyword>
<comment type="subcellular location">
    <subcellularLocation>
        <location evidence="4">Membrane</location>
        <topology evidence="4">Multi-pass membrane protein</topology>
    </subcellularLocation>
</comment>
<keyword evidence="4" id="KW-0472">Membrane</keyword>
<evidence type="ECO:0000313" key="6">
    <source>
        <dbReference type="Proteomes" id="UP000001064"/>
    </source>
</evidence>
<evidence type="ECO:0000256" key="1">
    <source>
        <dbReference type="ARBA" id="ARBA00008873"/>
    </source>
</evidence>
<evidence type="ECO:0000313" key="5">
    <source>
        <dbReference type="EMBL" id="EGC40467.1"/>
    </source>
</evidence>
<name>F0Z6D3_DICPU</name>
<dbReference type="VEuPathDB" id="AmoebaDB:DICPUDRAFT_73962"/>
<dbReference type="Proteomes" id="UP000001064">
    <property type="component" value="Unassembled WGS sequence"/>
</dbReference>
<dbReference type="GO" id="GO:0031410">
    <property type="term" value="C:cytoplasmic vesicle"/>
    <property type="evidence" value="ECO:0000318"/>
    <property type="project" value="GO_Central"/>
</dbReference>
<evidence type="ECO:0000256" key="2">
    <source>
        <dbReference type="ARBA" id="ARBA00022448"/>
    </source>
</evidence>
<organism evidence="5 6">
    <name type="scientific">Dictyostelium purpureum</name>
    <name type="common">Slime mold</name>
    <dbReference type="NCBI Taxonomy" id="5786"/>
    <lineage>
        <taxon>Eukaryota</taxon>
        <taxon>Amoebozoa</taxon>
        <taxon>Evosea</taxon>
        <taxon>Eumycetozoa</taxon>
        <taxon>Dictyostelia</taxon>
        <taxon>Dictyosteliales</taxon>
        <taxon>Dictyosteliaceae</taxon>
        <taxon>Dictyostelium</taxon>
    </lineage>
</organism>
<dbReference type="PANTHER" id="PTHR45755">
    <property type="match status" value="1"/>
</dbReference>
<keyword evidence="3 4" id="KW-0406">Ion transport</keyword>
<dbReference type="RefSeq" id="XP_003283014.1">
    <property type="nucleotide sequence ID" value="XM_003282966.1"/>
</dbReference>
<dbReference type="STRING" id="5786.F0Z6D3"/>
<evidence type="ECO:0000256" key="3">
    <source>
        <dbReference type="ARBA" id="ARBA00023065"/>
    </source>
</evidence>
<accession>F0Z6D3</accession>
<dbReference type="PANTHER" id="PTHR45755:SF4">
    <property type="entry name" value="ZINC TRANSPORTER 7"/>
    <property type="match status" value="1"/>
</dbReference>
<gene>
    <name evidence="5" type="ORF">DICPUDRAFT_73962</name>
</gene>
<keyword evidence="6" id="KW-1185">Reference proteome</keyword>
<dbReference type="OrthoDB" id="78669at2759"/>
<feature type="transmembrane region" description="Helical" evidence="4">
    <location>
        <begin position="90"/>
        <end position="111"/>
    </location>
</feature>
<dbReference type="GO" id="GO:0005385">
    <property type="term" value="F:zinc ion transmembrane transporter activity"/>
    <property type="evidence" value="ECO:0000318"/>
    <property type="project" value="GO_Central"/>
</dbReference>
<dbReference type="EMBL" id="GL870942">
    <property type="protein sequence ID" value="EGC40467.1"/>
    <property type="molecule type" value="Genomic_DNA"/>
</dbReference>